<evidence type="ECO:0000259" key="10">
    <source>
        <dbReference type="PROSITE" id="PS51312"/>
    </source>
</evidence>
<dbReference type="RefSeq" id="XP_024367833.1">
    <property type="nucleotide sequence ID" value="XM_024512065.2"/>
</dbReference>
<evidence type="ECO:0000256" key="9">
    <source>
        <dbReference type="SAM" id="MobiDB-lite"/>
    </source>
</evidence>
<keyword evidence="3 7" id="KW-0813">Transport</keyword>
<dbReference type="Pfam" id="PF09454">
    <property type="entry name" value="Vps23_core"/>
    <property type="match status" value="1"/>
</dbReference>
<name>A0A2K1IAG6_PHYPA</name>
<dbReference type="InterPro" id="IPR037202">
    <property type="entry name" value="ESCRT_assembly_dom"/>
</dbReference>
<dbReference type="EnsemblPlants" id="Pp3c27_3040V3.1">
    <property type="protein sequence ID" value="Pp3c27_3040V3.1"/>
    <property type="gene ID" value="Pp3c27_3040"/>
</dbReference>
<evidence type="ECO:0000256" key="6">
    <source>
        <dbReference type="ARBA" id="ARBA00023054"/>
    </source>
</evidence>
<evidence type="ECO:0000256" key="7">
    <source>
        <dbReference type="PROSITE-ProRule" id="PRU00644"/>
    </source>
</evidence>
<reference evidence="12 14" key="2">
    <citation type="journal article" date="2018" name="Plant J.">
        <title>The Physcomitrella patens chromosome-scale assembly reveals moss genome structure and evolution.</title>
        <authorList>
            <person name="Lang D."/>
            <person name="Ullrich K.K."/>
            <person name="Murat F."/>
            <person name="Fuchs J."/>
            <person name="Jenkins J."/>
            <person name="Haas F.B."/>
            <person name="Piednoel M."/>
            <person name="Gundlach H."/>
            <person name="Van Bel M."/>
            <person name="Meyberg R."/>
            <person name="Vives C."/>
            <person name="Morata J."/>
            <person name="Symeonidi A."/>
            <person name="Hiss M."/>
            <person name="Muchero W."/>
            <person name="Kamisugi Y."/>
            <person name="Saleh O."/>
            <person name="Blanc G."/>
            <person name="Decker E.L."/>
            <person name="van Gessel N."/>
            <person name="Grimwood J."/>
            <person name="Hayes R.D."/>
            <person name="Graham S.W."/>
            <person name="Gunter L.E."/>
            <person name="McDaniel S.F."/>
            <person name="Hoernstein S.N.W."/>
            <person name="Larsson A."/>
            <person name="Li F.W."/>
            <person name="Perroud P.F."/>
            <person name="Phillips J."/>
            <person name="Ranjan P."/>
            <person name="Rokshar D.S."/>
            <person name="Rothfels C.J."/>
            <person name="Schneider L."/>
            <person name="Shu S."/>
            <person name="Stevenson D.W."/>
            <person name="Thummler F."/>
            <person name="Tillich M."/>
            <person name="Villarreal Aguilar J.C."/>
            <person name="Widiez T."/>
            <person name="Wong G.K."/>
            <person name="Wymore A."/>
            <person name="Zhang Y."/>
            <person name="Zimmer A.D."/>
            <person name="Quatrano R.S."/>
            <person name="Mayer K.F.X."/>
            <person name="Goodstein D."/>
            <person name="Casacuberta J.M."/>
            <person name="Vandepoele K."/>
            <person name="Reski R."/>
            <person name="Cuming A.C."/>
            <person name="Tuskan G.A."/>
            <person name="Maumus F."/>
            <person name="Salse J."/>
            <person name="Schmutz J."/>
            <person name="Rensing S.A."/>
        </authorList>
    </citation>
    <scope>NUCLEOTIDE SEQUENCE [LARGE SCALE GENOMIC DNA]</scope>
    <source>
        <strain evidence="13 14">cv. Gransden 2004</strain>
    </source>
</reference>
<feature type="compositionally biased region" description="Pro residues" evidence="9">
    <location>
        <begin position="217"/>
        <end position="230"/>
    </location>
</feature>
<dbReference type="InterPro" id="IPR052070">
    <property type="entry name" value="ESCRT-I_UEV_domain"/>
</dbReference>
<dbReference type="GO" id="GO:0008333">
    <property type="term" value="P:endosome to lysosome transport"/>
    <property type="evidence" value="ECO:0000318"/>
    <property type="project" value="GO_Central"/>
</dbReference>
<dbReference type="PROSITE" id="PS51322">
    <property type="entry name" value="UEV"/>
    <property type="match status" value="1"/>
</dbReference>
<dbReference type="CDD" id="cd11685">
    <property type="entry name" value="UEV_TSG101-like"/>
    <property type="match status" value="1"/>
</dbReference>
<feature type="coiled-coil region" evidence="8">
    <location>
        <begin position="281"/>
        <end position="308"/>
    </location>
</feature>
<protein>
    <recommendedName>
        <fullName evidence="15">UEV domain-containing protein</fullName>
    </recommendedName>
</protein>
<keyword evidence="4" id="KW-0967">Endosome</keyword>
<feature type="region of interest" description="Disordered" evidence="9">
    <location>
        <begin position="165"/>
        <end position="236"/>
    </location>
</feature>
<dbReference type="PANTHER" id="PTHR23306:SF3">
    <property type="entry name" value="TUMOR SUPPRESSOR PROTEIN 101"/>
    <property type="match status" value="1"/>
</dbReference>
<feature type="domain" description="UEV" evidence="11">
    <location>
        <begin position="23"/>
        <end position="167"/>
    </location>
</feature>
<sequence length="414" mass="46586">MNKMVGRPGTPNSQSVTQFLNQALSQRGPQALAYVEDDKWTIREHLLKVLQEFPGLQVKTAVFNHNDGRILNLLQAEGTIPMFYQDVKYNIPVTLWLLETYPRQAPLVFVNPTRDMIITPRHPNVDGSGMVNSISLQQWIYPRSNLVELVQSLSLLFGQKPPLYSRPSVSVSVRPPPPPTPPPPFMNPIHTGGATMQLNPTSSPGPSPAQSPRLSLPYPPYQHSPPPPPHIRNDDPQEQYRRNAVNALTEKVRSDIKRLMQERHNEMESIFKTQQLLGQRSEQLKNGLRELNGEKAALENQLQATLTNTSILENWLKANDKGIAHVDIDDVFEPADTLSKQLLESQSSDLAIEDVLYAIDKGAQDLVVPVEAYLKHVRVLAREQFFHRATAQKIRQMQVSAQVDNMASRASYVS</sequence>
<dbReference type="Gramene" id="Pp3c27_3040V3.1">
    <property type="protein sequence ID" value="Pp3c27_3040V3.1"/>
    <property type="gene ID" value="Pp3c27_3040"/>
</dbReference>
<dbReference type="PROSITE" id="PS51312">
    <property type="entry name" value="SB"/>
    <property type="match status" value="1"/>
</dbReference>
<comment type="subcellular location">
    <subcellularLocation>
        <location evidence="1">Endosome</location>
    </subcellularLocation>
</comment>
<dbReference type="PANTHER" id="PTHR23306">
    <property type="entry name" value="TUMOR SUSCEPTIBILITY GENE 101 PROTEIN-RELATED"/>
    <property type="match status" value="1"/>
</dbReference>
<evidence type="ECO:0000259" key="11">
    <source>
        <dbReference type="PROSITE" id="PS51322"/>
    </source>
</evidence>
<dbReference type="OrthoDB" id="306304at2759"/>
<evidence type="ECO:0000313" key="13">
    <source>
        <dbReference type="EnsemblPlants" id="Pp3c27_3040V3.1"/>
    </source>
</evidence>
<feature type="domain" description="SB" evidence="10">
    <location>
        <begin position="336"/>
        <end position="404"/>
    </location>
</feature>
<dbReference type="Pfam" id="PF05743">
    <property type="entry name" value="UEV"/>
    <property type="match status" value="1"/>
</dbReference>
<dbReference type="Proteomes" id="UP000006727">
    <property type="component" value="Chromosome 27"/>
</dbReference>
<dbReference type="Gene3D" id="3.10.110.10">
    <property type="entry name" value="Ubiquitin Conjugating Enzyme"/>
    <property type="match status" value="1"/>
</dbReference>
<dbReference type="InterPro" id="IPR016135">
    <property type="entry name" value="UBQ-conjugating_enzyme/RWD"/>
</dbReference>
<dbReference type="GO" id="GO:0043130">
    <property type="term" value="F:ubiquitin binding"/>
    <property type="evidence" value="ECO:0000318"/>
    <property type="project" value="GO_Central"/>
</dbReference>
<evidence type="ECO:0000256" key="3">
    <source>
        <dbReference type="ARBA" id="ARBA00022448"/>
    </source>
</evidence>
<dbReference type="InterPro" id="IPR008883">
    <property type="entry name" value="UEV_N"/>
</dbReference>
<reference evidence="13" key="3">
    <citation type="submission" date="2020-12" db="UniProtKB">
        <authorList>
            <consortium name="EnsemblPlants"/>
        </authorList>
    </citation>
    <scope>IDENTIFICATION</scope>
</reference>
<feature type="compositionally biased region" description="Pro residues" evidence="9">
    <location>
        <begin position="174"/>
        <end position="186"/>
    </location>
</feature>
<comment type="similarity">
    <text evidence="2">Belongs to the ubiquitin-conjugating enzyme family. UEV subfamily.</text>
</comment>
<gene>
    <name evidence="13" type="primary">LOC112278494</name>
    <name evidence="12" type="ORF">PHYPA_030845</name>
</gene>
<organism evidence="12">
    <name type="scientific">Physcomitrium patens</name>
    <name type="common">Spreading-leaved earth moss</name>
    <name type="synonym">Physcomitrella patens</name>
    <dbReference type="NCBI Taxonomy" id="3218"/>
    <lineage>
        <taxon>Eukaryota</taxon>
        <taxon>Viridiplantae</taxon>
        <taxon>Streptophyta</taxon>
        <taxon>Embryophyta</taxon>
        <taxon>Bryophyta</taxon>
        <taxon>Bryophytina</taxon>
        <taxon>Bryopsida</taxon>
        <taxon>Funariidae</taxon>
        <taxon>Funariales</taxon>
        <taxon>Funariaceae</taxon>
        <taxon>Physcomitrium</taxon>
    </lineage>
</organism>
<keyword evidence="14" id="KW-1185">Reference proteome</keyword>
<evidence type="ECO:0000256" key="4">
    <source>
        <dbReference type="ARBA" id="ARBA00022753"/>
    </source>
</evidence>
<keyword evidence="5 7" id="KW-0653">Protein transport</keyword>
<dbReference type="AlphaFoldDB" id="A0A2K1IAG6"/>
<evidence type="ECO:0000256" key="2">
    <source>
        <dbReference type="ARBA" id="ARBA00009594"/>
    </source>
</evidence>
<evidence type="ECO:0000256" key="8">
    <source>
        <dbReference type="SAM" id="Coils"/>
    </source>
</evidence>
<dbReference type="SUPFAM" id="SSF140111">
    <property type="entry name" value="Endosomal sorting complex assembly domain"/>
    <property type="match status" value="1"/>
</dbReference>
<dbReference type="InterPro" id="IPR017916">
    <property type="entry name" value="SB_dom"/>
</dbReference>
<dbReference type="OMA" id="LWLPEPY"/>
<evidence type="ECO:0000256" key="5">
    <source>
        <dbReference type="ARBA" id="ARBA00022927"/>
    </source>
</evidence>
<dbReference type="GO" id="GO:0000813">
    <property type="term" value="C:ESCRT I complex"/>
    <property type="evidence" value="ECO:0000318"/>
    <property type="project" value="GO_Central"/>
</dbReference>
<dbReference type="STRING" id="3218.A0A2K1IAG6"/>
<dbReference type="SUPFAM" id="SSF54495">
    <property type="entry name" value="UBC-like"/>
    <property type="match status" value="1"/>
</dbReference>
<evidence type="ECO:0000313" key="12">
    <source>
        <dbReference type="EMBL" id="PNR26271.1"/>
    </source>
</evidence>
<dbReference type="EnsemblPlants" id="Pp3c27_3040V3.3">
    <property type="protein sequence ID" value="Pp3c27_3040V3.3"/>
    <property type="gene ID" value="Pp3c27_3040"/>
</dbReference>
<evidence type="ECO:0008006" key="15">
    <source>
        <dbReference type="Google" id="ProtNLM"/>
    </source>
</evidence>
<accession>A0A2K1IAG6</accession>
<proteinExistence type="inferred from homology"/>
<dbReference type="GO" id="GO:0015031">
    <property type="term" value="P:protein transport"/>
    <property type="evidence" value="ECO:0007669"/>
    <property type="project" value="UniProtKB-UniRule"/>
</dbReference>
<dbReference type="Gene3D" id="6.10.140.820">
    <property type="match status" value="1"/>
</dbReference>
<keyword evidence="6 8" id="KW-0175">Coiled coil</keyword>
<dbReference type="Gramene" id="Pp3c27_3040V3.3">
    <property type="protein sequence ID" value="Pp3c27_3040V3.3"/>
    <property type="gene ID" value="Pp3c27_3040"/>
</dbReference>
<evidence type="ECO:0000256" key="1">
    <source>
        <dbReference type="ARBA" id="ARBA00004177"/>
    </source>
</evidence>
<reference evidence="12 14" key="1">
    <citation type="journal article" date="2008" name="Science">
        <title>The Physcomitrella genome reveals evolutionary insights into the conquest of land by plants.</title>
        <authorList>
            <person name="Rensing S."/>
            <person name="Lang D."/>
            <person name="Zimmer A."/>
            <person name="Terry A."/>
            <person name="Salamov A."/>
            <person name="Shapiro H."/>
            <person name="Nishiyama T."/>
            <person name="Perroud P.-F."/>
            <person name="Lindquist E."/>
            <person name="Kamisugi Y."/>
            <person name="Tanahashi T."/>
            <person name="Sakakibara K."/>
            <person name="Fujita T."/>
            <person name="Oishi K."/>
            <person name="Shin-I T."/>
            <person name="Kuroki Y."/>
            <person name="Toyoda A."/>
            <person name="Suzuki Y."/>
            <person name="Hashimoto A."/>
            <person name="Yamaguchi K."/>
            <person name="Sugano A."/>
            <person name="Kohara Y."/>
            <person name="Fujiyama A."/>
            <person name="Anterola A."/>
            <person name="Aoki S."/>
            <person name="Ashton N."/>
            <person name="Barbazuk W.B."/>
            <person name="Barker E."/>
            <person name="Bennetzen J."/>
            <person name="Bezanilla M."/>
            <person name="Blankenship R."/>
            <person name="Cho S.H."/>
            <person name="Dutcher S."/>
            <person name="Estelle M."/>
            <person name="Fawcett J.A."/>
            <person name="Gundlach H."/>
            <person name="Hanada K."/>
            <person name="Heyl A."/>
            <person name="Hicks K.A."/>
            <person name="Hugh J."/>
            <person name="Lohr M."/>
            <person name="Mayer K."/>
            <person name="Melkozernov A."/>
            <person name="Murata T."/>
            <person name="Nelson D."/>
            <person name="Pils B."/>
            <person name="Prigge M."/>
            <person name="Reiss B."/>
            <person name="Renner T."/>
            <person name="Rombauts S."/>
            <person name="Rushton P."/>
            <person name="Sanderfoot A."/>
            <person name="Schween G."/>
            <person name="Shiu S.-H."/>
            <person name="Stueber K."/>
            <person name="Theodoulou F.L."/>
            <person name="Tu H."/>
            <person name="Van de Peer Y."/>
            <person name="Verrier P.J."/>
            <person name="Waters E."/>
            <person name="Wood A."/>
            <person name="Yang L."/>
            <person name="Cove D."/>
            <person name="Cuming A."/>
            <person name="Hasebe M."/>
            <person name="Lucas S."/>
            <person name="Mishler D.B."/>
            <person name="Reski R."/>
            <person name="Grigoriev I."/>
            <person name="Quatrano R.S."/>
            <person name="Boore J.L."/>
        </authorList>
    </citation>
    <scope>NUCLEOTIDE SEQUENCE [LARGE SCALE GENOMIC DNA]</scope>
    <source>
        <strain evidence="13 14">cv. Gransden 2004</strain>
    </source>
</reference>
<evidence type="ECO:0000313" key="14">
    <source>
        <dbReference type="Proteomes" id="UP000006727"/>
    </source>
</evidence>
<dbReference type="GeneID" id="112278494"/>
<dbReference type="PaxDb" id="3218-PP1S54_243V6.1"/>
<dbReference type="EMBL" id="ABEU02000027">
    <property type="protein sequence ID" value="PNR26271.1"/>
    <property type="molecule type" value="Genomic_DNA"/>
</dbReference>